<dbReference type="Proteomes" id="UP001162131">
    <property type="component" value="Unassembled WGS sequence"/>
</dbReference>
<name>A0AAU9J0C5_9CILI</name>
<dbReference type="EMBL" id="CAJZBQ010000018">
    <property type="protein sequence ID" value="CAG9317806.1"/>
    <property type="molecule type" value="Genomic_DNA"/>
</dbReference>
<evidence type="ECO:0000313" key="3">
    <source>
        <dbReference type="Proteomes" id="UP001162131"/>
    </source>
</evidence>
<dbReference type="AlphaFoldDB" id="A0AAU9J0C5"/>
<reference evidence="2" key="1">
    <citation type="submission" date="2021-09" db="EMBL/GenBank/DDBJ databases">
        <authorList>
            <consortium name="AG Swart"/>
            <person name="Singh M."/>
            <person name="Singh A."/>
            <person name="Seah K."/>
            <person name="Emmerich C."/>
        </authorList>
    </citation>
    <scope>NUCLEOTIDE SEQUENCE</scope>
    <source>
        <strain evidence="2">ATCC30299</strain>
    </source>
</reference>
<dbReference type="InterPro" id="IPR019448">
    <property type="entry name" value="NT-C2"/>
</dbReference>
<dbReference type="Pfam" id="PF10358">
    <property type="entry name" value="NT-C2"/>
    <property type="match status" value="1"/>
</dbReference>
<evidence type="ECO:0000313" key="2">
    <source>
        <dbReference type="EMBL" id="CAG9317806.1"/>
    </source>
</evidence>
<evidence type="ECO:0000259" key="1">
    <source>
        <dbReference type="PROSITE" id="PS51840"/>
    </source>
</evidence>
<proteinExistence type="predicted"/>
<organism evidence="2 3">
    <name type="scientific">Blepharisma stoltei</name>
    <dbReference type="NCBI Taxonomy" id="1481888"/>
    <lineage>
        <taxon>Eukaryota</taxon>
        <taxon>Sar</taxon>
        <taxon>Alveolata</taxon>
        <taxon>Ciliophora</taxon>
        <taxon>Postciliodesmatophora</taxon>
        <taxon>Heterotrichea</taxon>
        <taxon>Heterotrichida</taxon>
        <taxon>Blepharismidae</taxon>
        <taxon>Blepharisma</taxon>
    </lineage>
</organism>
<gene>
    <name evidence="2" type="ORF">BSTOLATCC_MIC19048</name>
</gene>
<comment type="caution">
    <text evidence="2">The sequence shown here is derived from an EMBL/GenBank/DDBJ whole genome shotgun (WGS) entry which is preliminary data.</text>
</comment>
<dbReference type="PROSITE" id="PS51840">
    <property type="entry name" value="C2_NT"/>
    <property type="match status" value="1"/>
</dbReference>
<keyword evidence="3" id="KW-1185">Reference proteome</keyword>
<protein>
    <recommendedName>
        <fullName evidence="1">C2 NT-type domain-containing protein</fullName>
    </recommendedName>
</protein>
<accession>A0AAU9J0C5</accession>
<sequence>MSLIQRIGSSTEAYLLELTIHSVTINIPYPAKLKVVVERGKKYREETPAVENDVVLGTTFLEHTVLIPVTMFRKNRSYLKKFASFQLLQIVKNKSVKNGSVKLDLSKIFTYSTDFEKENIRLKHCSDKNAIICISAAMTRVDRTSSLGSLSTDSISSEEAEVIDLITISFDSEISRISEILPEKNNSLNSVTSEENQSKEKLETKEKFKERLEKLVITEKSQTSREPNTAYPYREVDSPLSVGTISPQLRRTEFLFSNSSIESDPRLLSPSEFNDFQDIMILDKEKPEPKPFVIKPVKIGCDDEKSNYTNNNKLEQEMDSVSEYENIESLPETSIKKARPNAHSKENELKVRERVGGLSNTNSSCSSCKGCMIF</sequence>
<feature type="domain" description="C2 NT-type" evidence="1">
    <location>
        <begin position="4"/>
        <end position="140"/>
    </location>
</feature>